<sequence length="72" mass="7904">MRHTKKTTLQITRITGSDETGKDRHSYLNLAHVNPEIADDDLLSIGKKLANLQSFPVDGIGRVDSCLLAQEG</sequence>
<dbReference type="RefSeq" id="WP_074815776.1">
    <property type="nucleotide sequence ID" value="NZ_FOJX01000007.1"/>
</dbReference>
<reference evidence="2 3" key="1">
    <citation type="submission" date="2016-10" db="EMBL/GenBank/DDBJ databases">
        <authorList>
            <person name="de Groot N.N."/>
        </authorList>
    </citation>
    <scope>NUCLEOTIDE SEQUENCE [LARGE SCALE GENOMIC DNA]</scope>
    <source>
        <strain evidence="2 3">L14</strain>
    </source>
</reference>
<dbReference type="Pfam" id="PF07872">
    <property type="entry name" value="DUF1659"/>
    <property type="match status" value="1"/>
</dbReference>
<dbReference type="InterPro" id="IPR012454">
    <property type="entry name" value="DUF1659"/>
</dbReference>
<dbReference type="Proteomes" id="UP000183843">
    <property type="component" value="Unassembled WGS sequence"/>
</dbReference>
<gene>
    <name evidence="2" type="ORF">SAMN05216587_10754</name>
</gene>
<organism evidence="2 3">
    <name type="scientific">Selenomonas ruminantium</name>
    <dbReference type="NCBI Taxonomy" id="971"/>
    <lineage>
        <taxon>Bacteria</taxon>
        <taxon>Bacillati</taxon>
        <taxon>Bacillota</taxon>
        <taxon>Negativicutes</taxon>
        <taxon>Selenomonadales</taxon>
        <taxon>Selenomonadaceae</taxon>
        <taxon>Selenomonas</taxon>
    </lineage>
</organism>
<name>A0A1I0XRN1_SELRU</name>
<dbReference type="AlphaFoldDB" id="A0A1I0XRN1"/>
<protein>
    <recommendedName>
        <fullName evidence="1">DUF1659 domain-containing protein</fullName>
    </recommendedName>
</protein>
<evidence type="ECO:0000259" key="1">
    <source>
        <dbReference type="Pfam" id="PF07872"/>
    </source>
</evidence>
<evidence type="ECO:0000313" key="3">
    <source>
        <dbReference type="Proteomes" id="UP000183843"/>
    </source>
</evidence>
<accession>A0A1I0XRN1</accession>
<proteinExistence type="predicted"/>
<evidence type="ECO:0000313" key="2">
    <source>
        <dbReference type="EMBL" id="SFB03662.1"/>
    </source>
</evidence>
<feature type="domain" description="DUF1659" evidence="1">
    <location>
        <begin position="4"/>
        <end position="69"/>
    </location>
</feature>
<dbReference type="EMBL" id="FOJX01000007">
    <property type="protein sequence ID" value="SFB03662.1"/>
    <property type="molecule type" value="Genomic_DNA"/>
</dbReference>